<dbReference type="Pfam" id="PF00571">
    <property type="entry name" value="CBS"/>
    <property type="match status" value="1"/>
</dbReference>
<dbReference type="InterPro" id="IPR046342">
    <property type="entry name" value="CBS_dom_sf"/>
</dbReference>
<evidence type="ECO:0000259" key="2">
    <source>
        <dbReference type="PROSITE" id="PS51371"/>
    </source>
</evidence>
<keyword evidence="4" id="KW-1185">Reference proteome</keyword>
<dbReference type="EMBL" id="CP009248">
    <property type="protein sequence ID" value="APT90691.1"/>
    <property type="molecule type" value="Genomic_DNA"/>
</dbReference>
<accession>A0A1L7CY29</accession>
<sequence length="247" mass="26964">MTTQEQPGDRATAFLAAFNEIERHLRRELDGKRHVGFTWMVNELHERGRLPERQQRALVAFARLRNAIAHGEYRDGRPIADPLPETVAEIRRLAGILVDPPTVLGVLERRDPVTVAPDDPVDRIHALLRETTYSQFPVYEDGSCVGLLTTDAVARWVAADLGADGRLGARTVAEVLGHAGHEEIPVLVPRDITVAEAARLLTRPGADGRLPRALVVTEHGRAGQKPLRVVGGGDLPAMYEALSLTAG</sequence>
<feature type="domain" description="CBS" evidence="2">
    <location>
        <begin position="107"/>
        <end position="165"/>
    </location>
</feature>
<dbReference type="RefSeq" id="WP_075691934.1">
    <property type="nucleotide sequence ID" value="NZ_CP009248.1"/>
</dbReference>
<keyword evidence="1" id="KW-0129">CBS domain</keyword>
<gene>
    <name evidence="3" type="ORF">CSPHI_06155</name>
</gene>
<proteinExistence type="predicted"/>
<dbReference type="Gene3D" id="3.10.580.10">
    <property type="entry name" value="CBS-domain"/>
    <property type="match status" value="1"/>
</dbReference>
<dbReference type="CDD" id="cd02205">
    <property type="entry name" value="CBS_pair_SF"/>
    <property type="match status" value="1"/>
</dbReference>
<dbReference type="SUPFAM" id="SSF54631">
    <property type="entry name" value="CBS-domain pair"/>
    <property type="match status" value="1"/>
</dbReference>
<dbReference type="Proteomes" id="UP000185469">
    <property type="component" value="Chromosome"/>
</dbReference>
<reference evidence="3 4" key="1">
    <citation type="submission" date="2014-08" db="EMBL/GenBank/DDBJ databases">
        <title>Complete genome sequence of Corynebacterium sphenisci CECT 5990(T) (=DSM 44792(T)), isolated from healthy wild penguins.</title>
        <authorList>
            <person name="Ruckert C."/>
            <person name="Albersmeier A."/>
            <person name="Winkler A."/>
            <person name="Kalinowski J."/>
        </authorList>
    </citation>
    <scope>NUCLEOTIDE SEQUENCE [LARGE SCALE GENOMIC DNA]</scope>
    <source>
        <strain evidence="3 4">DSM 44792</strain>
    </source>
</reference>
<evidence type="ECO:0000256" key="1">
    <source>
        <dbReference type="PROSITE-ProRule" id="PRU00703"/>
    </source>
</evidence>
<evidence type="ECO:0000313" key="3">
    <source>
        <dbReference type="EMBL" id="APT90691.1"/>
    </source>
</evidence>
<dbReference type="InterPro" id="IPR000644">
    <property type="entry name" value="CBS_dom"/>
</dbReference>
<name>A0A1L7CY29_9CORY</name>
<dbReference type="STRING" id="1437874.CSPHI_06155"/>
<organism evidence="3 4">
    <name type="scientific">Corynebacterium sphenisci DSM 44792</name>
    <dbReference type="NCBI Taxonomy" id="1437874"/>
    <lineage>
        <taxon>Bacteria</taxon>
        <taxon>Bacillati</taxon>
        <taxon>Actinomycetota</taxon>
        <taxon>Actinomycetes</taxon>
        <taxon>Mycobacteriales</taxon>
        <taxon>Corynebacteriaceae</taxon>
        <taxon>Corynebacterium</taxon>
    </lineage>
</organism>
<evidence type="ECO:0000313" key="4">
    <source>
        <dbReference type="Proteomes" id="UP000185469"/>
    </source>
</evidence>
<protein>
    <recommendedName>
        <fullName evidence="2">CBS domain-containing protein</fullName>
    </recommendedName>
</protein>
<dbReference type="KEGG" id="csph:CSPHI_06155"/>
<dbReference type="AlphaFoldDB" id="A0A1L7CY29"/>
<dbReference type="PROSITE" id="PS51371">
    <property type="entry name" value="CBS"/>
    <property type="match status" value="1"/>
</dbReference>